<keyword evidence="3" id="KW-0482">Metalloprotease</keyword>
<dbReference type="RefSeq" id="WP_015540350.1">
    <property type="nucleotide sequence ID" value="NZ_CABMMS010000002.1"/>
</dbReference>
<evidence type="ECO:0000256" key="1">
    <source>
        <dbReference type="SAM" id="Phobius"/>
    </source>
</evidence>
<feature type="transmembrane region" description="Helical" evidence="1">
    <location>
        <begin position="110"/>
        <end position="134"/>
    </location>
</feature>
<dbReference type="GO" id="GO:0006508">
    <property type="term" value="P:proteolysis"/>
    <property type="evidence" value="ECO:0007669"/>
    <property type="project" value="UniProtKB-KW"/>
</dbReference>
<keyword evidence="1" id="KW-0472">Membrane</keyword>
<dbReference type="InterPro" id="IPR003675">
    <property type="entry name" value="Rce1/LyrA-like_dom"/>
</dbReference>
<protein>
    <submittedName>
        <fullName evidence="3">CPBP family intramembrane metalloprotease</fullName>
    </submittedName>
</protein>
<evidence type="ECO:0000313" key="3">
    <source>
        <dbReference type="EMBL" id="RDB66357.1"/>
    </source>
</evidence>
<dbReference type="GeneID" id="78358880"/>
<dbReference type="AlphaFoldDB" id="A0A369M603"/>
<dbReference type="GO" id="GO:0004175">
    <property type="term" value="F:endopeptidase activity"/>
    <property type="evidence" value="ECO:0007669"/>
    <property type="project" value="UniProtKB-ARBA"/>
</dbReference>
<dbReference type="PANTHER" id="PTHR39430:SF1">
    <property type="entry name" value="PROTEASE"/>
    <property type="match status" value="1"/>
</dbReference>
<dbReference type="PANTHER" id="PTHR39430">
    <property type="entry name" value="MEMBRANE-ASSOCIATED PROTEASE-RELATED"/>
    <property type="match status" value="1"/>
</dbReference>
<gene>
    <name evidence="3" type="ORF">C1877_04020</name>
</gene>
<reference evidence="3 4" key="1">
    <citation type="journal article" date="2018" name="Elife">
        <title>Discovery and characterization of a prevalent human gut bacterial enzyme sufficient for the inactivation of a family of plant toxins.</title>
        <authorList>
            <person name="Koppel N."/>
            <person name="Bisanz J.E."/>
            <person name="Pandelia M.E."/>
            <person name="Turnbaugh P.J."/>
            <person name="Balskus E.P."/>
        </authorList>
    </citation>
    <scope>NUCLEOTIDE SEQUENCE [LARGE SCALE GENOMIC DNA]</scope>
    <source>
        <strain evidence="3 4">3C</strain>
    </source>
</reference>
<feature type="transmembrane region" description="Helical" evidence="1">
    <location>
        <begin position="146"/>
        <end position="167"/>
    </location>
</feature>
<feature type="transmembrane region" description="Helical" evidence="1">
    <location>
        <begin position="67"/>
        <end position="89"/>
    </location>
</feature>
<evidence type="ECO:0000313" key="4">
    <source>
        <dbReference type="Proteomes" id="UP000254000"/>
    </source>
</evidence>
<name>A0A369M603_9ACTN</name>
<dbReference type="EMBL" id="PPTS01000002">
    <property type="protein sequence ID" value="RDB66357.1"/>
    <property type="molecule type" value="Genomic_DNA"/>
</dbReference>
<proteinExistence type="predicted"/>
<comment type="caution">
    <text evidence="3">The sequence shown here is derived from an EMBL/GenBank/DDBJ whole genome shotgun (WGS) entry which is preliminary data.</text>
</comment>
<dbReference type="GO" id="GO:0080120">
    <property type="term" value="P:CAAX-box protein maturation"/>
    <property type="evidence" value="ECO:0007669"/>
    <property type="project" value="UniProtKB-ARBA"/>
</dbReference>
<sequence>MNVVLKNRRGMVRSGWIIALCLLAYNALIYSLTDWAGAALGAAADAANLDAASYAAFVEWMNGPEMYLAIQYLNEAVLLVVPLAAWRLMRYRWQDIGLRDFRTRLKKDGVAGLVLGSALCTAIFLLLLATGNMVVEGLNSPLSLPLLAWALLFVFVGVAEEVMYRGFIMSVLRRTNSKVLAIAVPSLMFGALHLTNPNLTPLSVVNVMLIGVAFSVMYYKSGNLWMCIGYHIAWNLFQSVVYGMPASGVDVPSIVVGGYPVGNLLNGGAFGIEGGVLATVAALLALAYALFRYRASRYRFFEEAGKEG</sequence>
<feature type="transmembrane region" description="Helical" evidence="1">
    <location>
        <begin position="201"/>
        <end position="219"/>
    </location>
</feature>
<dbReference type="Pfam" id="PF02517">
    <property type="entry name" value="Rce1-like"/>
    <property type="match status" value="1"/>
</dbReference>
<keyword evidence="4" id="KW-1185">Reference proteome</keyword>
<accession>A0A369M603</accession>
<dbReference type="Proteomes" id="UP000254000">
    <property type="component" value="Unassembled WGS sequence"/>
</dbReference>
<feature type="transmembrane region" description="Helical" evidence="1">
    <location>
        <begin position="264"/>
        <end position="291"/>
    </location>
</feature>
<keyword evidence="3" id="KW-0645">Protease</keyword>
<evidence type="ECO:0000259" key="2">
    <source>
        <dbReference type="Pfam" id="PF02517"/>
    </source>
</evidence>
<organism evidence="3 4">
    <name type="scientific">Gordonibacter pamelaeae</name>
    <dbReference type="NCBI Taxonomy" id="471189"/>
    <lineage>
        <taxon>Bacteria</taxon>
        <taxon>Bacillati</taxon>
        <taxon>Actinomycetota</taxon>
        <taxon>Coriobacteriia</taxon>
        <taxon>Eggerthellales</taxon>
        <taxon>Eggerthellaceae</taxon>
        <taxon>Gordonibacter</taxon>
    </lineage>
</organism>
<dbReference type="GO" id="GO:0008237">
    <property type="term" value="F:metallopeptidase activity"/>
    <property type="evidence" value="ECO:0007669"/>
    <property type="project" value="UniProtKB-KW"/>
</dbReference>
<keyword evidence="1" id="KW-0812">Transmembrane</keyword>
<keyword evidence="3" id="KW-0378">Hydrolase</keyword>
<keyword evidence="1" id="KW-1133">Transmembrane helix</keyword>
<feature type="transmembrane region" description="Helical" evidence="1">
    <location>
        <begin position="179"/>
        <end position="195"/>
    </location>
</feature>
<dbReference type="OrthoDB" id="193898at2"/>
<feature type="transmembrane region" description="Helical" evidence="1">
    <location>
        <begin position="224"/>
        <end position="244"/>
    </location>
</feature>
<feature type="domain" description="CAAX prenyl protease 2/Lysostaphin resistance protein A-like" evidence="2">
    <location>
        <begin position="144"/>
        <end position="237"/>
    </location>
</feature>